<evidence type="ECO:0000256" key="4">
    <source>
        <dbReference type="SAM" id="SignalP"/>
    </source>
</evidence>
<evidence type="ECO:0000259" key="5">
    <source>
        <dbReference type="Pfam" id="PF26580"/>
    </source>
</evidence>
<organism evidence="6 7">
    <name type="scientific">Prescottella agglutinans</name>
    <dbReference type="NCBI Taxonomy" id="1644129"/>
    <lineage>
        <taxon>Bacteria</taxon>
        <taxon>Bacillati</taxon>
        <taxon>Actinomycetota</taxon>
        <taxon>Actinomycetes</taxon>
        <taxon>Mycobacteriales</taxon>
        <taxon>Nocardiaceae</taxon>
        <taxon>Prescottella</taxon>
    </lineage>
</organism>
<gene>
    <name evidence="6" type="ORF">EGT67_24235</name>
</gene>
<feature type="signal peptide" evidence="4">
    <location>
        <begin position="1"/>
        <end position="29"/>
    </location>
</feature>
<keyword evidence="7" id="KW-1185">Reference proteome</keyword>
<protein>
    <recommendedName>
        <fullName evidence="5">Low molecular weight antigen MTB12-like C-terminal domain-containing protein</fullName>
    </recommendedName>
</protein>
<name>A0A3S3AFS7_9NOCA</name>
<dbReference type="Proteomes" id="UP000286208">
    <property type="component" value="Unassembled WGS sequence"/>
</dbReference>
<reference evidence="6 7" key="1">
    <citation type="submission" date="2018-11" db="EMBL/GenBank/DDBJ databases">
        <title>Rhodococcus spongicola sp. nov. and Rhodococcus xishaensis sp. nov. from marine sponges.</title>
        <authorList>
            <person name="Li L."/>
            <person name="Lin H.W."/>
        </authorList>
    </citation>
    <scope>NUCLEOTIDE SEQUENCE [LARGE SCALE GENOMIC DNA]</scope>
    <source>
        <strain evidence="6 7">CCTCC AB2014297</strain>
    </source>
</reference>
<dbReference type="Pfam" id="PF26580">
    <property type="entry name" value="Mtb12_C"/>
    <property type="match status" value="1"/>
</dbReference>
<dbReference type="AlphaFoldDB" id="A0A3S3AFS7"/>
<dbReference type="PROSITE" id="PS51257">
    <property type="entry name" value="PROKAR_LIPOPROTEIN"/>
    <property type="match status" value="1"/>
</dbReference>
<comment type="caution">
    <text evidence="6">The sequence shown here is derived from an EMBL/GenBank/DDBJ whole genome shotgun (WGS) entry which is preliminary data.</text>
</comment>
<evidence type="ECO:0000256" key="2">
    <source>
        <dbReference type="ARBA" id="ARBA00093774"/>
    </source>
</evidence>
<sequence length="168" mass="16749">MISTRVQGIGRAATAGAMCLAVLVLSACSDGGESPADPPSPTTTVTQPEPPIAAPTPTELNASLLRAFDESVPAAEKVTLVQGAEADPQLIDQVVAAAKANKAAAQVTDVTDLGDGTVAATVVMTLDGQPAPDPVIINFVAEDGVWKLSQENACGIVGMAGLSSPACA</sequence>
<dbReference type="EMBL" id="RKLP01000015">
    <property type="protein sequence ID" value="RVW07093.1"/>
    <property type="molecule type" value="Genomic_DNA"/>
</dbReference>
<evidence type="ECO:0000313" key="7">
    <source>
        <dbReference type="Proteomes" id="UP000286208"/>
    </source>
</evidence>
<dbReference type="OrthoDB" id="4567960at2"/>
<keyword evidence="1 4" id="KW-0732">Signal</keyword>
<comment type="similarity">
    <text evidence="2">Belongs to the MTB12 family.</text>
</comment>
<proteinExistence type="inferred from homology"/>
<feature type="chain" id="PRO_5039719022" description="Low molecular weight antigen MTB12-like C-terminal domain-containing protein" evidence="4">
    <location>
        <begin position="30"/>
        <end position="168"/>
    </location>
</feature>
<evidence type="ECO:0000256" key="3">
    <source>
        <dbReference type="SAM" id="MobiDB-lite"/>
    </source>
</evidence>
<feature type="region of interest" description="Disordered" evidence="3">
    <location>
        <begin position="30"/>
        <end position="52"/>
    </location>
</feature>
<dbReference type="InterPro" id="IPR058644">
    <property type="entry name" value="Mtb12-like_C"/>
</dbReference>
<feature type="domain" description="Low molecular weight antigen MTB12-like C-terminal" evidence="5">
    <location>
        <begin position="53"/>
        <end position="163"/>
    </location>
</feature>
<accession>A0A3S3AFS7</accession>
<evidence type="ECO:0000256" key="1">
    <source>
        <dbReference type="ARBA" id="ARBA00022729"/>
    </source>
</evidence>
<evidence type="ECO:0000313" key="6">
    <source>
        <dbReference type="EMBL" id="RVW07093.1"/>
    </source>
</evidence>
<dbReference type="RefSeq" id="WP_127918660.1">
    <property type="nucleotide sequence ID" value="NZ_RKLP01000015.1"/>
</dbReference>